<dbReference type="InterPro" id="IPR002645">
    <property type="entry name" value="STAS_dom"/>
</dbReference>
<feature type="domain" description="STAS" evidence="1">
    <location>
        <begin position="1"/>
        <end position="93"/>
    </location>
</feature>
<dbReference type="RefSeq" id="WP_230770543.1">
    <property type="nucleotide sequence ID" value="NZ_JAJNCT010000003.1"/>
</dbReference>
<dbReference type="InterPro" id="IPR058548">
    <property type="entry name" value="MlaB-like_STAS"/>
</dbReference>
<dbReference type="AlphaFoldDB" id="A0AAW4XR91"/>
<dbReference type="EMBL" id="JAJNCT010000003">
    <property type="protein sequence ID" value="MCD2163683.1"/>
    <property type="molecule type" value="Genomic_DNA"/>
</dbReference>
<organism evidence="2 3">
    <name type="scientific">Comamonas koreensis</name>
    <dbReference type="NCBI Taxonomy" id="160825"/>
    <lineage>
        <taxon>Bacteria</taxon>
        <taxon>Pseudomonadati</taxon>
        <taxon>Pseudomonadota</taxon>
        <taxon>Betaproteobacteria</taxon>
        <taxon>Burkholderiales</taxon>
        <taxon>Comamonadaceae</taxon>
        <taxon>Comamonas</taxon>
    </lineage>
</organism>
<evidence type="ECO:0000259" key="1">
    <source>
        <dbReference type="PROSITE" id="PS50801"/>
    </source>
</evidence>
<name>A0AAW4XR91_9BURK</name>
<reference evidence="2 3" key="1">
    <citation type="submission" date="2021-11" db="EMBL/GenBank/DDBJ databases">
        <title>Genome sequence.</title>
        <authorList>
            <person name="Sun Q."/>
        </authorList>
    </citation>
    <scope>NUCLEOTIDE SEQUENCE [LARGE SCALE GENOMIC DNA]</scope>
    <source>
        <strain evidence="2 3">KCTC 12005</strain>
    </source>
</reference>
<comment type="caution">
    <text evidence="2">The sequence shown here is derived from an EMBL/GenBank/DDBJ whole genome shotgun (WGS) entry which is preliminary data.</text>
</comment>
<dbReference type="Gene3D" id="3.30.750.24">
    <property type="entry name" value="STAS domain"/>
    <property type="match status" value="1"/>
</dbReference>
<dbReference type="PROSITE" id="PS50801">
    <property type="entry name" value="STAS"/>
    <property type="match status" value="1"/>
</dbReference>
<gene>
    <name evidence="2" type="ORF">LPW39_00860</name>
</gene>
<proteinExistence type="predicted"/>
<evidence type="ECO:0000313" key="2">
    <source>
        <dbReference type="EMBL" id="MCD2163683.1"/>
    </source>
</evidence>
<evidence type="ECO:0000313" key="3">
    <source>
        <dbReference type="Proteomes" id="UP001199260"/>
    </source>
</evidence>
<dbReference type="Pfam" id="PF13466">
    <property type="entry name" value="STAS_2"/>
    <property type="match status" value="1"/>
</dbReference>
<dbReference type="InterPro" id="IPR036513">
    <property type="entry name" value="STAS_dom_sf"/>
</dbReference>
<dbReference type="SUPFAM" id="SSF52091">
    <property type="entry name" value="SpoIIaa-like"/>
    <property type="match status" value="1"/>
</dbReference>
<dbReference type="Proteomes" id="UP001199260">
    <property type="component" value="Unassembled WGS sequence"/>
</dbReference>
<accession>A0AAW4XR91</accession>
<protein>
    <submittedName>
        <fullName evidence="2">STAS domain-containing protein</fullName>
    </submittedName>
</protein>
<keyword evidence="3" id="KW-1185">Reference proteome</keyword>
<sequence>MFSLPSTLTQVQAQACLQQLQADMAQLPTGAPAQVDASALVVFDSSALAVLLGGRRAALAAGRPLQLSGMSAPLLSLARLYGVDGLLQPPAAH</sequence>